<name>A0A8H2JG57_MYCMU</name>
<dbReference type="Proteomes" id="UP000309231">
    <property type="component" value="Chromosome"/>
</dbReference>
<keyword evidence="1" id="KW-0472">Membrane</keyword>
<keyword evidence="1" id="KW-0812">Transmembrane</keyword>
<dbReference type="EMBL" id="POTL01000001">
    <property type="protein sequence ID" value="TLH54972.1"/>
    <property type="molecule type" value="Genomic_DNA"/>
</dbReference>
<dbReference type="KEGG" id="mmuc:C1S78_023710"/>
<feature type="transmembrane region" description="Helical" evidence="1">
    <location>
        <begin position="134"/>
        <end position="154"/>
    </location>
</feature>
<keyword evidence="4" id="KW-1185">Reference proteome</keyword>
<reference evidence="2 4" key="2">
    <citation type="journal article" date="2019" name="BMC Evol. Biol.">
        <title>Comparative genomics of Mycobacterium mucogenicum and Mycobacterium neoaurum clade members emphasizing tRNA and non-coding RNA.</title>
        <authorList>
            <person name="Behra P.R.K."/>
            <person name="Pettersson B.M.F."/>
            <person name="Das S."/>
            <person name="Dasgupta S."/>
            <person name="Kirsebom L.A."/>
        </authorList>
    </citation>
    <scope>NUCLEOTIDE SEQUENCE [LARGE SCALE GENOMIC DNA]</scope>
    <source>
        <strain evidence="2 4">DSM 44124</strain>
    </source>
</reference>
<feature type="transmembrane region" description="Helical" evidence="1">
    <location>
        <begin position="6"/>
        <end position="25"/>
    </location>
</feature>
<evidence type="ECO:0000313" key="2">
    <source>
        <dbReference type="EMBL" id="QPG68441.1"/>
    </source>
</evidence>
<sequence>MPAGPAGPSGVTAIIAAVLSMLGAVSTAFQAFSSWYAVATLGALTSSYASEVKSSLMSLTTGMAFVQTVVAIALLVGGVLLILGRGVGRWIVMGGCTVVVLSNVIGVFAALTILKRLDTTLGGYEGLPGMAGVSVLSAAIPIVFAVATGVLAALNSTQQWCRWKSGQAAPVAPTGYPGYPPQY</sequence>
<dbReference type="GeneID" id="76727965"/>
<evidence type="ECO:0000313" key="4">
    <source>
        <dbReference type="Proteomes" id="UP000309231"/>
    </source>
</evidence>
<evidence type="ECO:0000256" key="1">
    <source>
        <dbReference type="SAM" id="Phobius"/>
    </source>
</evidence>
<evidence type="ECO:0000313" key="3">
    <source>
        <dbReference type="EMBL" id="TLH54972.1"/>
    </source>
</evidence>
<proteinExistence type="predicted"/>
<reference evidence="3" key="1">
    <citation type="submission" date="2018-01" db="EMBL/GenBank/DDBJ databases">
        <title>Comparative genomics of Mycobacterium mucogenicum and Mycobacterium neoaurum clade members emphasizing tRNA and non-coding RNA.</title>
        <authorList>
            <person name="Behra P.R.K."/>
            <person name="Pettersson B.M.F."/>
            <person name="Das S."/>
            <person name="Dasgupta S."/>
            <person name="Kirsebom L.A."/>
        </authorList>
    </citation>
    <scope>NUCLEOTIDE SEQUENCE</scope>
    <source>
        <strain evidence="3">DSM 44124</strain>
    </source>
</reference>
<dbReference type="AlphaFoldDB" id="A0A8H2JG57"/>
<dbReference type="RefSeq" id="WP_053855503.1">
    <property type="nucleotide sequence ID" value="NZ_ANBS01000023.1"/>
</dbReference>
<feature type="transmembrane region" description="Helical" evidence="1">
    <location>
        <begin position="62"/>
        <end position="83"/>
    </location>
</feature>
<keyword evidence="1" id="KW-1133">Transmembrane helix</keyword>
<gene>
    <name evidence="2" type="ORF">C1S78_023710</name>
    <name evidence="3" type="ORF">C1S78_23675</name>
</gene>
<dbReference type="EMBL" id="CP062008">
    <property type="protein sequence ID" value="QPG68441.1"/>
    <property type="molecule type" value="Genomic_DNA"/>
</dbReference>
<feature type="transmembrane region" description="Helical" evidence="1">
    <location>
        <begin position="90"/>
        <end position="114"/>
    </location>
</feature>
<protein>
    <submittedName>
        <fullName evidence="3">Uncharacterized protein</fullName>
    </submittedName>
</protein>
<organism evidence="3">
    <name type="scientific">Mycolicibacterium mucogenicum DSM 44124</name>
    <dbReference type="NCBI Taxonomy" id="1226753"/>
    <lineage>
        <taxon>Bacteria</taxon>
        <taxon>Bacillati</taxon>
        <taxon>Actinomycetota</taxon>
        <taxon>Actinomycetes</taxon>
        <taxon>Mycobacteriales</taxon>
        <taxon>Mycobacteriaceae</taxon>
        <taxon>Mycolicibacterium</taxon>
    </lineage>
</organism>
<reference evidence="2 4" key="3">
    <citation type="journal article" date="2019" name="Sci. Rep.">
        <title>Insight into the biology of Mycobacterium mucogenicum and Mycobacterium neoaurum clade members.</title>
        <authorList>
            <person name="Behra P.R.K."/>
            <person name="Pettersson B.M.F."/>
            <person name="Ramesh M."/>
            <person name="Dasgupta S."/>
            <person name="Kirsebom L.A."/>
        </authorList>
    </citation>
    <scope>NUCLEOTIDE SEQUENCE [LARGE SCALE GENOMIC DNA]</scope>
    <source>
        <strain evidence="2 4">DSM 44124</strain>
    </source>
</reference>
<accession>A0A8H2JG57</accession>